<feature type="domain" description="SET" evidence="1">
    <location>
        <begin position="16"/>
        <end position="124"/>
    </location>
</feature>
<keyword evidence="3" id="KW-1185">Reference proteome</keyword>
<gene>
    <name evidence="2" type="ORF">QCA50_006997</name>
</gene>
<dbReference type="Pfam" id="PF00856">
    <property type="entry name" value="SET"/>
    <property type="match status" value="1"/>
</dbReference>
<dbReference type="Proteomes" id="UP001385951">
    <property type="component" value="Unassembled WGS sequence"/>
</dbReference>
<dbReference type="SUPFAM" id="SSF82199">
    <property type="entry name" value="SET domain"/>
    <property type="match status" value="1"/>
</dbReference>
<dbReference type="PROSITE" id="PS50280">
    <property type="entry name" value="SET"/>
    <property type="match status" value="1"/>
</dbReference>
<evidence type="ECO:0000313" key="2">
    <source>
        <dbReference type="EMBL" id="KAK7690340.1"/>
    </source>
</evidence>
<protein>
    <recommendedName>
        <fullName evidence="1">SET domain-containing protein</fullName>
    </recommendedName>
</protein>
<name>A0AAW0GMI0_9APHY</name>
<sequence>MSTTSKHRAPEHLNVAGCRIAYTEGKGRGVFASRSIPAQTVVEISPVLLLNKDEYESYGKHTVIAHYTFKWPDGRMALALGLGSLFNHSDRPNVSFNLDTVSESIRYTTSRAVPPDEELCIFYGHNLWFDPVGVNPADHAVEAELEDGWGGLSHIRDDTEGADTSPRWELVEGNPQDIISEDLLPFVRTKVTPDDPEEEEMHAVQTVEAWVVDIPEQRQIATMLKWLRTSGLGDDSASHLKRIRKKPIQQYQFPPFNSHLSFTRTTHSSRRYKFTSSLSRNGAEVTCSHSYFAETQVYPLANDLRPQKEK</sequence>
<comment type="caution">
    <text evidence="2">The sequence shown here is derived from an EMBL/GenBank/DDBJ whole genome shotgun (WGS) entry which is preliminary data.</text>
</comment>
<dbReference type="CDD" id="cd10540">
    <property type="entry name" value="SET_SpSet7-like"/>
    <property type="match status" value="1"/>
</dbReference>
<reference evidence="2 3" key="1">
    <citation type="submission" date="2022-09" db="EMBL/GenBank/DDBJ databases">
        <authorList>
            <person name="Palmer J.M."/>
        </authorList>
    </citation>
    <scope>NUCLEOTIDE SEQUENCE [LARGE SCALE GENOMIC DNA]</scope>
    <source>
        <strain evidence="2 3">DSM 7382</strain>
    </source>
</reference>
<proteinExistence type="predicted"/>
<dbReference type="InterPro" id="IPR046341">
    <property type="entry name" value="SET_dom_sf"/>
</dbReference>
<dbReference type="AlphaFoldDB" id="A0AAW0GMI0"/>
<dbReference type="EMBL" id="JASBNA010000007">
    <property type="protein sequence ID" value="KAK7690340.1"/>
    <property type="molecule type" value="Genomic_DNA"/>
</dbReference>
<dbReference type="Gene3D" id="2.170.270.10">
    <property type="entry name" value="SET domain"/>
    <property type="match status" value="1"/>
</dbReference>
<dbReference type="SMART" id="SM00317">
    <property type="entry name" value="SET"/>
    <property type="match status" value="1"/>
</dbReference>
<evidence type="ECO:0000259" key="1">
    <source>
        <dbReference type="PROSITE" id="PS50280"/>
    </source>
</evidence>
<dbReference type="InterPro" id="IPR001214">
    <property type="entry name" value="SET_dom"/>
</dbReference>
<accession>A0AAW0GMI0</accession>
<organism evidence="2 3">
    <name type="scientific">Cerrena zonata</name>
    <dbReference type="NCBI Taxonomy" id="2478898"/>
    <lineage>
        <taxon>Eukaryota</taxon>
        <taxon>Fungi</taxon>
        <taxon>Dikarya</taxon>
        <taxon>Basidiomycota</taxon>
        <taxon>Agaricomycotina</taxon>
        <taxon>Agaricomycetes</taxon>
        <taxon>Polyporales</taxon>
        <taxon>Cerrenaceae</taxon>
        <taxon>Cerrena</taxon>
    </lineage>
</organism>
<evidence type="ECO:0000313" key="3">
    <source>
        <dbReference type="Proteomes" id="UP001385951"/>
    </source>
</evidence>